<name>A0ACC0CVP4_9PEZI</name>
<evidence type="ECO:0000313" key="2">
    <source>
        <dbReference type="Proteomes" id="UP001497680"/>
    </source>
</evidence>
<proteinExistence type="predicted"/>
<reference evidence="1 2" key="1">
    <citation type="journal article" date="2022" name="New Phytol.">
        <title>Ecological generalism drives hyperdiversity of secondary metabolite gene clusters in xylarialean endophytes.</title>
        <authorList>
            <person name="Franco M.E.E."/>
            <person name="Wisecaver J.H."/>
            <person name="Arnold A.E."/>
            <person name="Ju Y.M."/>
            <person name="Slot J.C."/>
            <person name="Ahrendt S."/>
            <person name="Moore L.P."/>
            <person name="Eastman K.E."/>
            <person name="Scott K."/>
            <person name="Konkel Z."/>
            <person name="Mondo S.J."/>
            <person name="Kuo A."/>
            <person name="Hayes R.D."/>
            <person name="Haridas S."/>
            <person name="Andreopoulos B."/>
            <person name="Riley R."/>
            <person name="LaButti K."/>
            <person name="Pangilinan J."/>
            <person name="Lipzen A."/>
            <person name="Amirebrahimi M."/>
            <person name="Yan J."/>
            <person name="Adam C."/>
            <person name="Keymanesh K."/>
            <person name="Ng V."/>
            <person name="Louie K."/>
            <person name="Northen T."/>
            <person name="Drula E."/>
            <person name="Henrissat B."/>
            <person name="Hsieh H.M."/>
            <person name="Youens-Clark K."/>
            <person name="Lutzoni F."/>
            <person name="Miadlikowska J."/>
            <person name="Eastwood D.C."/>
            <person name="Hamelin R.C."/>
            <person name="Grigoriev I.V."/>
            <person name="U'Ren J.M."/>
        </authorList>
    </citation>
    <scope>NUCLEOTIDE SEQUENCE [LARGE SCALE GENOMIC DNA]</scope>
    <source>
        <strain evidence="1 2">ER1909</strain>
    </source>
</reference>
<accession>A0ACC0CVP4</accession>
<gene>
    <name evidence="1" type="ORF">F4821DRAFT_171449</name>
</gene>
<comment type="caution">
    <text evidence="1">The sequence shown here is derived from an EMBL/GenBank/DDBJ whole genome shotgun (WGS) entry which is preliminary data.</text>
</comment>
<keyword evidence="2" id="KW-1185">Reference proteome</keyword>
<sequence length="217" mass="24101">MIDAHLYGYRAPLSCFSSWAADIGVAIRYSKYESIAILDTNLMESHVKVYHVVGLHRANLAVDRCHHEYLVYGPIEGPAYHHMAYASLAPGLNSIPGTPTSSRQEYIYQYITSAAQSVYDLVLMPRYDMFCAVIAYIVGHRIKGNRGDIDLFLNVMTGLPTSILAEIKPPNPNVSSKIGLANPATYVSGFPNLDWTIRALVALENHEKVRRSKRSGS</sequence>
<dbReference type="Proteomes" id="UP001497680">
    <property type="component" value="Unassembled WGS sequence"/>
</dbReference>
<dbReference type="EMBL" id="MU394338">
    <property type="protein sequence ID" value="KAI6084381.1"/>
    <property type="molecule type" value="Genomic_DNA"/>
</dbReference>
<protein>
    <submittedName>
        <fullName evidence="1">Uncharacterized protein</fullName>
    </submittedName>
</protein>
<organism evidence="1 2">
    <name type="scientific">Hypoxylon rubiginosum</name>
    <dbReference type="NCBI Taxonomy" id="110542"/>
    <lineage>
        <taxon>Eukaryota</taxon>
        <taxon>Fungi</taxon>
        <taxon>Dikarya</taxon>
        <taxon>Ascomycota</taxon>
        <taxon>Pezizomycotina</taxon>
        <taxon>Sordariomycetes</taxon>
        <taxon>Xylariomycetidae</taxon>
        <taxon>Xylariales</taxon>
        <taxon>Hypoxylaceae</taxon>
        <taxon>Hypoxylon</taxon>
    </lineage>
</organism>
<evidence type="ECO:0000313" key="1">
    <source>
        <dbReference type="EMBL" id="KAI6084381.1"/>
    </source>
</evidence>